<dbReference type="OrthoDB" id="281728at2"/>
<evidence type="ECO:0000313" key="2">
    <source>
        <dbReference type="Proteomes" id="UP000267003"/>
    </source>
</evidence>
<comment type="caution">
    <text evidence="1">The sequence shown here is derived from an EMBL/GenBank/DDBJ whole genome shotgun (WGS) entry which is preliminary data.</text>
</comment>
<reference evidence="2" key="1">
    <citation type="submission" date="2018-09" db="EMBL/GenBank/DDBJ databases">
        <authorList>
            <person name="Livingstone P.G."/>
            <person name="Whitworth D.E."/>
        </authorList>
    </citation>
    <scope>NUCLEOTIDE SEQUENCE [LARGE SCALE GENOMIC DNA]</scope>
    <source>
        <strain evidence="2">AB050A</strain>
    </source>
</reference>
<keyword evidence="2" id="KW-1185">Reference proteome</keyword>
<gene>
    <name evidence="1" type="ORF">D7W81_32030</name>
</gene>
<evidence type="ECO:0000313" key="1">
    <source>
        <dbReference type="EMBL" id="RKH57132.1"/>
    </source>
</evidence>
<proteinExistence type="predicted"/>
<organism evidence="1 2">
    <name type="scientific">Corallococcus aberystwythensis</name>
    <dbReference type="NCBI Taxonomy" id="2316722"/>
    <lineage>
        <taxon>Bacteria</taxon>
        <taxon>Pseudomonadati</taxon>
        <taxon>Myxococcota</taxon>
        <taxon>Myxococcia</taxon>
        <taxon>Myxococcales</taxon>
        <taxon>Cystobacterineae</taxon>
        <taxon>Myxococcaceae</taxon>
        <taxon>Corallococcus</taxon>
    </lineage>
</organism>
<dbReference type="EMBL" id="RAWK01000251">
    <property type="protein sequence ID" value="RKH57132.1"/>
    <property type="molecule type" value="Genomic_DNA"/>
</dbReference>
<dbReference type="RefSeq" id="WP_120559206.1">
    <property type="nucleotide sequence ID" value="NZ_RAWK01000251.1"/>
</dbReference>
<accession>A0A3A8PXJ1</accession>
<dbReference type="Proteomes" id="UP000267003">
    <property type="component" value="Unassembled WGS sequence"/>
</dbReference>
<protein>
    <submittedName>
        <fullName evidence="1">Uncharacterized protein</fullName>
    </submittedName>
</protein>
<dbReference type="AlphaFoldDB" id="A0A3A8PXJ1"/>
<name>A0A3A8PXJ1_9BACT</name>
<sequence length="146" mass="15826">MAPRKKGKHWYGTGLEDARLEMGRFSQLNGYPATRFHEASCPCGAPTFTLDQDEDEGVARRTCSGCGAVQWVGDSSEYADSAELQRSECLCGAVAFQIVSGVALYEGTKDVRWLYVACFCPACGLIGVYADWKCEGGDADAFLART</sequence>